<evidence type="ECO:0008006" key="4">
    <source>
        <dbReference type="Google" id="ProtNLM"/>
    </source>
</evidence>
<reference evidence="2" key="1">
    <citation type="submission" date="2014-09" db="EMBL/GenBank/DDBJ databases">
        <title>Genome sequence of the luminous mushroom Mycena chlorophos for searching fungal bioluminescence genes.</title>
        <authorList>
            <person name="Tanaka Y."/>
            <person name="Kasuga D."/>
            <person name="Oba Y."/>
            <person name="Hase S."/>
            <person name="Sato K."/>
            <person name="Oba Y."/>
            <person name="Sakakibara Y."/>
        </authorList>
    </citation>
    <scope>NUCLEOTIDE SEQUENCE</scope>
</reference>
<dbReference type="SUPFAM" id="SSF52047">
    <property type="entry name" value="RNI-like"/>
    <property type="match status" value="1"/>
</dbReference>
<organism evidence="2 3">
    <name type="scientific">Mycena chlorophos</name>
    <name type="common">Agaric fungus</name>
    <name type="synonym">Agaricus chlorophos</name>
    <dbReference type="NCBI Taxonomy" id="658473"/>
    <lineage>
        <taxon>Eukaryota</taxon>
        <taxon>Fungi</taxon>
        <taxon>Dikarya</taxon>
        <taxon>Basidiomycota</taxon>
        <taxon>Agaricomycotina</taxon>
        <taxon>Agaricomycetes</taxon>
        <taxon>Agaricomycetidae</taxon>
        <taxon>Agaricales</taxon>
        <taxon>Marasmiineae</taxon>
        <taxon>Mycenaceae</taxon>
        <taxon>Mycena</taxon>
    </lineage>
</organism>
<protein>
    <recommendedName>
        <fullName evidence="4">F-box domain-containing protein</fullName>
    </recommendedName>
</protein>
<sequence>MPPNPSRDTDRARFRAVEAEISTLEGRLDALRTERAEIQARMESFSFPVLTLPSEITAEIFTHLLPPYPSHPPLFGTGSPTHLLAICRLWRTMALHNPTLWRAIHVGERVEVDEKLLSLLRAWITRSGTCKLSLRFDDFTLGFGPAADAYEKALLDLVLAQRQRWEYIHWAIDPFLPPVISGPAPNLRQLTLSCAKTTDSPPIAFDSLPGLQSLCLWNVSYTLDAFAWHELTTLSLLNYDFEQILPVLSSAPRLVRCRLHVSYTSEPSQARPTQRIELPQLETFLLYRGYTGNIEGEDQLAPFVLPNLRRLEISENLLGDGTSTDCKWLRAMVSRSRCSLERLRVLREFLVPEVDDLPDQVQACRTAFPDAVLDYTGDYDLIDAEDEWTLAEYWDVKTMTRSRSLRNWEDSARESSSSR</sequence>
<dbReference type="Proteomes" id="UP000815677">
    <property type="component" value="Unassembled WGS sequence"/>
</dbReference>
<dbReference type="InterPro" id="IPR032675">
    <property type="entry name" value="LRR_dom_sf"/>
</dbReference>
<evidence type="ECO:0000313" key="3">
    <source>
        <dbReference type="Proteomes" id="UP000815677"/>
    </source>
</evidence>
<gene>
    <name evidence="2" type="ORF">MCHLO_03987</name>
</gene>
<dbReference type="Gene3D" id="3.80.10.10">
    <property type="entry name" value="Ribonuclease Inhibitor"/>
    <property type="match status" value="1"/>
</dbReference>
<evidence type="ECO:0000256" key="1">
    <source>
        <dbReference type="SAM" id="Coils"/>
    </source>
</evidence>
<accession>A0ABQ0L5N4</accession>
<proteinExistence type="predicted"/>
<dbReference type="EMBL" id="DF842544">
    <property type="protein sequence ID" value="GAT46457.1"/>
    <property type="molecule type" value="Genomic_DNA"/>
</dbReference>
<evidence type="ECO:0000313" key="2">
    <source>
        <dbReference type="EMBL" id="GAT46457.1"/>
    </source>
</evidence>
<feature type="coiled-coil region" evidence="1">
    <location>
        <begin position="14"/>
        <end position="41"/>
    </location>
</feature>
<keyword evidence="1" id="KW-0175">Coiled coil</keyword>
<name>A0ABQ0L5N4_MYCCL</name>
<keyword evidence="3" id="KW-1185">Reference proteome</keyword>